<evidence type="ECO:0000313" key="1">
    <source>
        <dbReference type="EMBL" id="SDN21824.1"/>
    </source>
</evidence>
<dbReference type="AlphaFoldDB" id="A0A1G9ZKL2"/>
<sequence length="117" mass="13236">MKIKHVFFLGLFVIGIVCFSGINSYARECSSMEDAILLEGKVLKINEYKKAVFIKVLGESVYRGKHWFKVANKEGMQCIGIGKKIFFVLIDDFKPYSYICIPCNNMPLLKGGAKCLK</sequence>
<protein>
    <submittedName>
        <fullName evidence="1">Uncharacterized protein</fullName>
    </submittedName>
</protein>
<dbReference type="EMBL" id="FNIN01000001">
    <property type="protein sequence ID" value="SDN21824.1"/>
    <property type="molecule type" value="Genomic_DNA"/>
</dbReference>
<dbReference type="Proteomes" id="UP000199602">
    <property type="component" value="Unassembled WGS sequence"/>
</dbReference>
<gene>
    <name evidence="1" type="ORF">SAMN04488516_10168</name>
</gene>
<evidence type="ECO:0000313" key="2">
    <source>
        <dbReference type="Proteomes" id="UP000199602"/>
    </source>
</evidence>
<accession>A0A1G9ZKL2</accession>
<dbReference type="RefSeq" id="WP_092061639.1">
    <property type="nucleotide sequence ID" value="NZ_FNIN01000001.1"/>
</dbReference>
<proteinExistence type="predicted"/>
<keyword evidence="2" id="KW-1185">Reference proteome</keyword>
<reference evidence="1 2" key="1">
    <citation type="submission" date="2016-10" db="EMBL/GenBank/DDBJ databases">
        <authorList>
            <person name="de Groot N.N."/>
        </authorList>
    </citation>
    <scope>NUCLEOTIDE SEQUENCE [LARGE SCALE GENOMIC DNA]</scope>
    <source>
        <strain evidence="1 2">DSM 15269</strain>
    </source>
</reference>
<dbReference type="STRING" id="206665.SAMN04488516_10168"/>
<name>A0A1G9ZKL2_9BACT</name>
<organism evidence="1 2">
    <name type="scientific">Desulfonauticus submarinus</name>
    <dbReference type="NCBI Taxonomy" id="206665"/>
    <lineage>
        <taxon>Bacteria</taxon>
        <taxon>Pseudomonadati</taxon>
        <taxon>Thermodesulfobacteriota</taxon>
        <taxon>Desulfovibrionia</taxon>
        <taxon>Desulfovibrionales</taxon>
        <taxon>Desulfonauticaceae</taxon>
        <taxon>Desulfonauticus</taxon>
    </lineage>
</organism>